<name>A0A8J3HWY6_9CHLR</name>
<dbReference type="InterPro" id="IPR050109">
    <property type="entry name" value="HTH-type_TetR-like_transc_reg"/>
</dbReference>
<dbReference type="InterPro" id="IPR001647">
    <property type="entry name" value="HTH_TetR"/>
</dbReference>
<dbReference type="RefSeq" id="WP_220194138.1">
    <property type="nucleotide sequence ID" value="NZ_BNJF01000001.1"/>
</dbReference>
<dbReference type="PROSITE" id="PS50977">
    <property type="entry name" value="HTH_TETR_2"/>
    <property type="match status" value="1"/>
</dbReference>
<dbReference type="Proteomes" id="UP000612362">
    <property type="component" value="Unassembled WGS sequence"/>
</dbReference>
<evidence type="ECO:0000256" key="3">
    <source>
        <dbReference type="SAM" id="MobiDB-lite"/>
    </source>
</evidence>
<dbReference type="InterPro" id="IPR009057">
    <property type="entry name" value="Homeodomain-like_sf"/>
</dbReference>
<evidence type="ECO:0000256" key="1">
    <source>
        <dbReference type="ARBA" id="ARBA00023125"/>
    </source>
</evidence>
<dbReference type="PRINTS" id="PR00455">
    <property type="entry name" value="HTHTETR"/>
</dbReference>
<dbReference type="GO" id="GO:0003700">
    <property type="term" value="F:DNA-binding transcription factor activity"/>
    <property type="evidence" value="ECO:0007669"/>
    <property type="project" value="TreeGrafter"/>
</dbReference>
<reference evidence="5" key="1">
    <citation type="submission" date="2020-10" db="EMBL/GenBank/DDBJ databases">
        <title>Taxonomic study of unclassified bacteria belonging to the class Ktedonobacteria.</title>
        <authorList>
            <person name="Yabe S."/>
            <person name="Wang C.M."/>
            <person name="Zheng Y."/>
            <person name="Sakai Y."/>
            <person name="Cavaletti L."/>
            <person name="Monciardini P."/>
            <person name="Donadio S."/>
        </authorList>
    </citation>
    <scope>NUCLEOTIDE SEQUENCE</scope>
    <source>
        <strain evidence="5">SOSP1-1</strain>
    </source>
</reference>
<feature type="DNA-binding region" description="H-T-H motif" evidence="2">
    <location>
        <begin position="42"/>
        <end position="61"/>
    </location>
</feature>
<feature type="region of interest" description="Disordered" evidence="3">
    <location>
        <begin position="1"/>
        <end position="20"/>
    </location>
</feature>
<gene>
    <name evidence="5" type="ORF">KSX_29290</name>
</gene>
<evidence type="ECO:0000313" key="5">
    <source>
        <dbReference type="EMBL" id="GHO44766.1"/>
    </source>
</evidence>
<dbReference type="PANTHER" id="PTHR30055:SF226">
    <property type="entry name" value="HTH-TYPE TRANSCRIPTIONAL REGULATOR PKSA"/>
    <property type="match status" value="1"/>
</dbReference>
<organism evidence="5 6">
    <name type="scientific">Ktedonospora formicarum</name>
    <dbReference type="NCBI Taxonomy" id="2778364"/>
    <lineage>
        <taxon>Bacteria</taxon>
        <taxon>Bacillati</taxon>
        <taxon>Chloroflexota</taxon>
        <taxon>Ktedonobacteria</taxon>
        <taxon>Ktedonobacterales</taxon>
        <taxon>Ktedonobacteraceae</taxon>
        <taxon>Ktedonospora</taxon>
    </lineage>
</organism>
<comment type="caution">
    <text evidence="5">The sequence shown here is derived from an EMBL/GenBank/DDBJ whole genome shotgun (WGS) entry which is preliminary data.</text>
</comment>
<sequence>MTNIHDTSGSLPRRTSKREERAQRILDAACKLMLRYGYTKTTVDDIAREAQVAKGTIYLHWKTREELFMTLAIREGLEATLEMLQLIGDDQCGAQLSRMVRHGLTVVLRRPLARALYLNDAAMLGELLRLLPEHSNGLLQAKNTVWQQMIMTLREKNLLRTDTSPEQQLHICSSIIIGFITCNSYLPTEMHRPLEETLDSLELTIQRTLEPEQPPNPLMLAEVRQTIQQLHTSYLQTAQAWFRQEIQ</sequence>
<feature type="compositionally biased region" description="Polar residues" evidence="3">
    <location>
        <begin position="1"/>
        <end position="10"/>
    </location>
</feature>
<dbReference type="GO" id="GO:0000976">
    <property type="term" value="F:transcription cis-regulatory region binding"/>
    <property type="evidence" value="ECO:0007669"/>
    <property type="project" value="TreeGrafter"/>
</dbReference>
<dbReference type="SUPFAM" id="SSF46689">
    <property type="entry name" value="Homeodomain-like"/>
    <property type="match status" value="1"/>
</dbReference>
<evidence type="ECO:0000313" key="6">
    <source>
        <dbReference type="Proteomes" id="UP000612362"/>
    </source>
</evidence>
<evidence type="ECO:0000256" key="2">
    <source>
        <dbReference type="PROSITE-ProRule" id="PRU00335"/>
    </source>
</evidence>
<feature type="domain" description="HTH tetR-type" evidence="4">
    <location>
        <begin position="19"/>
        <end position="79"/>
    </location>
</feature>
<evidence type="ECO:0000259" key="4">
    <source>
        <dbReference type="PROSITE" id="PS50977"/>
    </source>
</evidence>
<proteinExistence type="predicted"/>
<dbReference type="EMBL" id="BNJF01000001">
    <property type="protein sequence ID" value="GHO44766.1"/>
    <property type="molecule type" value="Genomic_DNA"/>
</dbReference>
<dbReference type="Gene3D" id="1.10.357.10">
    <property type="entry name" value="Tetracycline Repressor, domain 2"/>
    <property type="match status" value="1"/>
</dbReference>
<keyword evidence="1 2" id="KW-0238">DNA-binding</keyword>
<dbReference type="PANTHER" id="PTHR30055">
    <property type="entry name" value="HTH-TYPE TRANSCRIPTIONAL REGULATOR RUTR"/>
    <property type="match status" value="1"/>
</dbReference>
<dbReference type="Pfam" id="PF00440">
    <property type="entry name" value="TetR_N"/>
    <property type="match status" value="1"/>
</dbReference>
<keyword evidence="6" id="KW-1185">Reference proteome</keyword>
<accession>A0A8J3HWY6</accession>
<dbReference type="AlphaFoldDB" id="A0A8J3HWY6"/>
<protein>
    <recommendedName>
        <fullName evidence="4">HTH tetR-type domain-containing protein</fullName>
    </recommendedName>
</protein>